<dbReference type="SUPFAM" id="SSF50249">
    <property type="entry name" value="Nucleic acid-binding proteins"/>
    <property type="match status" value="1"/>
</dbReference>
<feature type="domain" description="CSD" evidence="2">
    <location>
        <begin position="82"/>
        <end position="143"/>
    </location>
</feature>
<dbReference type="SMART" id="SM00357">
    <property type="entry name" value="CSP"/>
    <property type="match status" value="1"/>
</dbReference>
<evidence type="ECO:0000259" key="2">
    <source>
        <dbReference type="PROSITE" id="PS51857"/>
    </source>
</evidence>
<dbReference type="PROSITE" id="PS51857">
    <property type="entry name" value="CSD_2"/>
    <property type="match status" value="1"/>
</dbReference>
<feature type="region of interest" description="Disordered" evidence="1">
    <location>
        <begin position="1"/>
        <end position="40"/>
    </location>
</feature>
<dbReference type="RefSeq" id="WP_084843076.1">
    <property type="nucleotide sequence ID" value="NZ_ARYN01000020.1"/>
</dbReference>
<keyword evidence="4" id="KW-1185">Reference proteome</keyword>
<dbReference type="AlphaFoldDB" id="A0A1Y1T012"/>
<proteinExistence type="predicted"/>
<name>A0A1Y1T012_9FLAO</name>
<accession>A0A1Y1T012</accession>
<feature type="compositionally biased region" description="Basic residues" evidence="1">
    <location>
        <begin position="9"/>
        <end position="22"/>
    </location>
</feature>
<sequence>MADTFSKRQKEKKKLLKKKLKAQRREDRKQENDKGKSFEDMIAYVDANGNLTDTPPDEQQKVEVSAEDIDLNYQRETKTDTRDTGVVISFFENKGYGFIKDDITGDNIFVHHQDSVKPLSERTKVSYRKERSPKGFQATSVEVID</sequence>
<dbReference type="Proteomes" id="UP000192746">
    <property type="component" value="Unassembled WGS sequence"/>
</dbReference>
<gene>
    <name evidence="3" type="ORF">IIF7_18002</name>
</gene>
<evidence type="ECO:0000256" key="1">
    <source>
        <dbReference type="SAM" id="MobiDB-lite"/>
    </source>
</evidence>
<dbReference type="Gene3D" id="2.40.50.140">
    <property type="entry name" value="Nucleic acid-binding proteins"/>
    <property type="match status" value="1"/>
</dbReference>
<dbReference type="InterPro" id="IPR012340">
    <property type="entry name" value="NA-bd_OB-fold"/>
</dbReference>
<evidence type="ECO:0000313" key="3">
    <source>
        <dbReference type="EMBL" id="ORL43994.1"/>
    </source>
</evidence>
<dbReference type="CDD" id="cd04458">
    <property type="entry name" value="CSP_CDS"/>
    <property type="match status" value="1"/>
</dbReference>
<feature type="compositionally biased region" description="Basic and acidic residues" evidence="1">
    <location>
        <begin position="23"/>
        <end position="39"/>
    </location>
</feature>
<dbReference type="GO" id="GO:0003676">
    <property type="term" value="F:nucleic acid binding"/>
    <property type="evidence" value="ECO:0007669"/>
    <property type="project" value="InterPro"/>
</dbReference>
<dbReference type="InterPro" id="IPR011129">
    <property type="entry name" value="CSD"/>
</dbReference>
<reference evidence="3 4" key="1">
    <citation type="submission" date="2013-04" db="EMBL/GenBank/DDBJ databases">
        <title>Zunongwangia sp. 22II14-10F7 Genome Sequencing.</title>
        <authorList>
            <person name="Lai Q."/>
            <person name="Shao Z."/>
        </authorList>
    </citation>
    <scope>NUCLEOTIDE SEQUENCE [LARGE SCALE GENOMIC DNA]</scope>
    <source>
        <strain evidence="3 4">22II14-10F7</strain>
    </source>
</reference>
<dbReference type="OrthoDB" id="1493235at2"/>
<dbReference type="Pfam" id="PF00313">
    <property type="entry name" value="CSD"/>
    <property type="match status" value="1"/>
</dbReference>
<protein>
    <submittedName>
        <fullName evidence="3">Cold shock-like protein</fullName>
    </submittedName>
</protein>
<organism evidence="3 4">
    <name type="scientific">Zunongwangia atlantica 22II14-10F7</name>
    <dbReference type="NCBI Taxonomy" id="1185767"/>
    <lineage>
        <taxon>Bacteria</taxon>
        <taxon>Pseudomonadati</taxon>
        <taxon>Bacteroidota</taxon>
        <taxon>Flavobacteriia</taxon>
        <taxon>Flavobacteriales</taxon>
        <taxon>Flavobacteriaceae</taxon>
        <taxon>Zunongwangia</taxon>
    </lineage>
</organism>
<dbReference type="STRING" id="1185767.IIF7_18002"/>
<dbReference type="EMBL" id="ARYN01000020">
    <property type="protein sequence ID" value="ORL43994.1"/>
    <property type="molecule type" value="Genomic_DNA"/>
</dbReference>
<comment type="caution">
    <text evidence="3">The sequence shown here is derived from an EMBL/GenBank/DDBJ whole genome shotgun (WGS) entry which is preliminary data.</text>
</comment>
<dbReference type="InterPro" id="IPR002059">
    <property type="entry name" value="CSP_DNA-bd"/>
</dbReference>
<dbReference type="GO" id="GO:0005829">
    <property type="term" value="C:cytosol"/>
    <property type="evidence" value="ECO:0007669"/>
    <property type="project" value="UniProtKB-ARBA"/>
</dbReference>
<evidence type="ECO:0000313" key="4">
    <source>
        <dbReference type="Proteomes" id="UP000192746"/>
    </source>
</evidence>